<evidence type="ECO:0000313" key="3">
    <source>
        <dbReference type="Proteomes" id="UP001180840"/>
    </source>
</evidence>
<evidence type="ECO:0000259" key="1">
    <source>
        <dbReference type="SMART" id="SM00849"/>
    </source>
</evidence>
<evidence type="ECO:0000313" key="2">
    <source>
        <dbReference type="EMBL" id="MDR7328953.1"/>
    </source>
</evidence>
<protein>
    <submittedName>
        <fullName evidence="2">Glyoxylase-like metal-dependent hydrolase (Beta-lactamase superfamily II)</fullName>
    </submittedName>
</protein>
<dbReference type="SMART" id="SM00849">
    <property type="entry name" value="Lactamase_B"/>
    <property type="match status" value="1"/>
</dbReference>
<dbReference type="Proteomes" id="UP001180840">
    <property type="component" value="Unassembled WGS sequence"/>
</dbReference>
<dbReference type="SUPFAM" id="SSF56281">
    <property type="entry name" value="Metallo-hydrolase/oxidoreductase"/>
    <property type="match status" value="1"/>
</dbReference>
<dbReference type="PANTHER" id="PTHR42951">
    <property type="entry name" value="METALLO-BETA-LACTAMASE DOMAIN-CONTAINING"/>
    <property type="match status" value="1"/>
</dbReference>
<dbReference type="CDD" id="cd07721">
    <property type="entry name" value="yflN-like_MBL-fold"/>
    <property type="match status" value="1"/>
</dbReference>
<reference evidence="2" key="1">
    <citation type="submission" date="2023-07" db="EMBL/GenBank/DDBJ databases">
        <title>Sequencing the genomes of 1000 actinobacteria strains.</title>
        <authorList>
            <person name="Klenk H.-P."/>
        </authorList>
    </citation>
    <scope>NUCLEOTIDE SEQUENCE</scope>
    <source>
        <strain evidence="2">DSM 107476</strain>
    </source>
</reference>
<gene>
    <name evidence="2" type="ORF">J2S39_000629</name>
</gene>
<accession>A0ABU1ZYJ2</accession>
<name>A0ABU1ZYJ2_9CORY</name>
<dbReference type="RefSeq" id="WP_290197939.1">
    <property type="nucleotide sequence ID" value="NZ_CP047654.1"/>
</dbReference>
<sequence>MQIAPHLYRLGNDIIASYLISLPEGVTLIDAGLPGHWGDLVAQLDALDRPVTDVRGLILTHGHYDHIGFAERLRQEAAVPVYVHSEDSQLARTGRQPGESGVSPGPFRLGPLLQFYAYGLRKNGMRPRYLGEVVEISSGAVLDLPGEPRIIGLPGHSPGSVALHVPALDAVFVGDALTTRHVLTGRTAPQPSPFTAEPEQADASLSLLADIPASWVLPGHGAPWRGSPADLVDKVRAFPG</sequence>
<dbReference type="Gene3D" id="3.60.15.10">
    <property type="entry name" value="Ribonuclease Z/Hydroxyacylglutathione hydrolase-like"/>
    <property type="match status" value="1"/>
</dbReference>
<proteinExistence type="predicted"/>
<dbReference type="Pfam" id="PF00753">
    <property type="entry name" value="Lactamase_B"/>
    <property type="match status" value="1"/>
</dbReference>
<keyword evidence="3" id="KW-1185">Reference proteome</keyword>
<dbReference type="EMBL" id="JAVDXZ010000001">
    <property type="protein sequence ID" value="MDR7328953.1"/>
    <property type="molecule type" value="Genomic_DNA"/>
</dbReference>
<dbReference type="InterPro" id="IPR050855">
    <property type="entry name" value="NDM-1-like"/>
</dbReference>
<dbReference type="InterPro" id="IPR036866">
    <property type="entry name" value="RibonucZ/Hydroxyglut_hydro"/>
</dbReference>
<feature type="domain" description="Metallo-beta-lactamase" evidence="1">
    <location>
        <begin position="14"/>
        <end position="220"/>
    </location>
</feature>
<dbReference type="InterPro" id="IPR001279">
    <property type="entry name" value="Metallo-B-lactamas"/>
</dbReference>
<organism evidence="2 3">
    <name type="scientific">Corynebacterium guangdongense</name>
    <dbReference type="NCBI Taxonomy" id="1783348"/>
    <lineage>
        <taxon>Bacteria</taxon>
        <taxon>Bacillati</taxon>
        <taxon>Actinomycetota</taxon>
        <taxon>Actinomycetes</taxon>
        <taxon>Mycobacteriales</taxon>
        <taxon>Corynebacteriaceae</taxon>
        <taxon>Corynebacterium</taxon>
    </lineage>
</organism>
<comment type="caution">
    <text evidence="2">The sequence shown here is derived from an EMBL/GenBank/DDBJ whole genome shotgun (WGS) entry which is preliminary data.</text>
</comment>